<dbReference type="Proteomes" id="UP000266234">
    <property type="component" value="Unassembled WGS sequence"/>
</dbReference>
<dbReference type="AlphaFoldDB" id="A0A395SZU2"/>
<dbReference type="PANTHER" id="PTHR24148:SF73">
    <property type="entry name" value="HET DOMAIN PROTEIN (AFU_ORTHOLOGUE AFUA_8G01020)"/>
    <property type="match status" value="1"/>
</dbReference>
<dbReference type="STRING" id="694270.A0A395SZU2"/>
<sequence length="635" mass="72504">MAYQYEELPDNNHFRILKLEPGKEDEPLQGTLATYALDDAPRYEALSYVWGSPEREKNMKCNDRNFKITDSLNTALMRLRLTDEPRHLWIDQICIDQMSIDERSQQVGIMTSIYSKAALVTAWLGPADPGEAAAVGMVISTLASIKSHLWDNLRFPENVRLQELGVPTRDSPAWGALNSMLNTPYFSRIWITQELAVAPTFNLLWGDLVISKVEFNSFKEAAIFLLMWDHDTPIELTEIAMDFTDDDWKDRQDLFQLVIATEGCCATDPRDKIFALVGLAGEKTYGIIPDYHKTEHEVFVEFATKVISETRRLKILNFSNVENPNDEERLPLWAPRWPSPHTFNDIARKNFKSSMDMEITSESTINDRILELKGIHVDTIKETCAQSILQHQSLMAVSSLVIDHEQLLINQYGLDIITPFVLTMMSGPFENYVLDASFARPQDNSYFDRFIGYSLTFLLASFTQNDIAENNQRALLRLIKMAVDSSASATQGEPTFKEIETLELFENKLDHLCSDDKEVVASYLELLKAISCDTQLRYEEFFKDTVHSRGRKFFITERGYIGRGPPSLEPGDSVCILFGGETPYIVRPRTVSSDEHLFLGQSYVHGIMDGEAIATWEQQRDSRDADFKERLFKLV</sequence>
<evidence type="ECO:0000313" key="3">
    <source>
        <dbReference type="Proteomes" id="UP000266234"/>
    </source>
</evidence>
<reference evidence="2 3" key="1">
    <citation type="journal article" date="2018" name="PLoS Pathog.">
        <title>Evolution of structural diversity of trichothecenes, a family of toxins produced by plant pathogenic and entomopathogenic fungi.</title>
        <authorList>
            <person name="Proctor R.H."/>
            <person name="McCormick S.P."/>
            <person name="Kim H.S."/>
            <person name="Cardoza R.E."/>
            <person name="Stanley A.M."/>
            <person name="Lindo L."/>
            <person name="Kelly A."/>
            <person name="Brown D.W."/>
            <person name="Lee T."/>
            <person name="Vaughan M.M."/>
            <person name="Alexander N.J."/>
            <person name="Busman M."/>
            <person name="Gutierrez S."/>
        </authorList>
    </citation>
    <scope>NUCLEOTIDE SEQUENCE [LARGE SCALE GENOMIC DNA]</scope>
    <source>
        <strain evidence="2 3">NRRL 20695</strain>
    </source>
</reference>
<proteinExistence type="predicted"/>
<evidence type="ECO:0000313" key="2">
    <source>
        <dbReference type="EMBL" id="RGP77958.1"/>
    </source>
</evidence>
<dbReference type="InterPro" id="IPR052895">
    <property type="entry name" value="HetReg/Transcr_Mod"/>
</dbReference>
<dbReference type="EMBL" id="PXOG01000081">
    <property type="protein sequence ID" value="RGP77958.1"/>
    <property type="molecule type" value="Genomic_DNA"/>
</dbReference>
<evidence type="ECO:0000259" key="1">
    <source>
        <dbReference type="Pfam" id="PF06985"/>
    </source>
</evidence>
<feature type="domain" description="Heterokaryon incompatibility" evidence="1">
    <location>
        <begin position="43"/>
        <end position="194"/>
    </location>
</feature>
<comment type="caution">
    <text evidence="2">The sequence shown here is derived from an EMBL/GenBank/DDBJ whole genome shotgun (WGS) entry which is preliminary data.</text>
</comment>
<dbReference type="OrthoDB" id="2157530at2759"/>
<accession>A0A395SZU2</accession>
<dbReference type="Pfam" id="PF26639">
    <property type="entry name" value="Het-6_barrel"/>
    <property type="match status" value="1"/>
</dbReference>
<gene>
    <name evidence="2" type="ORF">FLONG3_3915</name>
</gene>
<name>A0A395SZU2_9HYPO</name>
<dbReference type="Pfam" id="PF06985">
    <property type="entry name" value="HET"/>
    <property type="match status" value="1"/>
</dbReference>
<organism evidence="2 3">
    <name type="scientific">Fusarium longipes</name>
    <dbReference type="NCBI Taxonomy" id="694270"/>
    <lineage>
        <taxon>Eukaryota</taxon>
        <taxon>Fungi</taxon>
        <taxon>Dikarya</taxon>
        <taxon>Ascomycota</taxon>
        <taxon>Pezizomycotina</taxon>
        <taxon>Sordariomycetes</taxon>
        <taxon>Hypocreomycetidae</taxon>
        <taxon>Hypocreales</taxon>
        <taxon>Nectriaceae</taxon>
        <taxon>Fusarium</taxon>
    </lineage>
</organism>
<dbReference type="InterPro" id="IPR010730">
    <property type="entry name" value="HET"/>
</dbReference>
<keyword evidence="3" id="KW-1185">Reference proteome</keyword>
<dbReference type="PANTHER" id="PTHR24148">
    <property type="entry name" value="ANKYRIN REPEAT DOMAIN-CONTAINING PROTEIN 39 HOMOLOG-RELATED"/>
    <property type="match status" value="1"/>
</dbReference>
<protein>
    <recommendedName>
        <fullName evidence="1">Heterokaryon incompatibility domain-containing protein</fullName>
    </recommendedName>
</protein>